<keyword evidence="3" id="KW-0520">NAD</keyword>
<dbReference type="PANTHER" id="PTHR43761:SF1">
    <property type="entry name" value="D-ISOMER SPECIFIC 2-HYDROXYACID DEHYDROGENASE CATALYTIC DOMAIN-CONTAINING PROTEIN-RELATED"/>
    <property type="match status" value="1"/>
</dbReference>
<protein>
    <submittedName>
        <fullName evidence="7">Hydroxyacid dehydrogenase</fullName>
    </submittedName>
</protein>
<evidence type="ECO:0000259" key="5">
    <source>
        <dbReference type="Pfam" id="PF00389"/>
    </source>
</evidence>
<proteinExistence type="inferred from homology"/>
<keyword evidence="8" id="KW-1185">Reference proteome</keyword>
<dbReference type="InterPro" id="IPR029753">
    <property type="entry name" value="D-isomer_DH_CS"/>
</dbReference>
<dbReference type="InterPro" id="IPR050418">
    <property type="entry name" value="D-iso_2-hydroxyacid_DH_PdxB"/>
</dbReference>
<evidence type="ECO:0000256" key="4">
    <source>
        <dbReference type="RuleBase" id="RU003719"/>
    </source>
</evidence>
<dbReference type="Pfam" id="PF02826">
    <property type="entry name" value="2-Hacid_dh_C"/>
    <property type="match status" value="1"/>
</dbReference>
<organism evidence="7 8">
    <name type="scientific">Pseudaquabacterium terrae</name>
    <dbReference type="NCBI Taxonomy" id="2732868"/>
    <lineage>
        <taxon>Bacteria</taxon>
        <taxon>Pseudomonadati</taxon>
        <taxon>Pseudomonadota</taxon>
        <taxon>Betaproteobacteria</taxon>
        <taxon>Burkholderiales</taxon>
        <taxon>Sphaerotilaceae</taxon>
        <taxon>Pseudaquabacterium</taxon>
    </lineage>
</organism>
<dbReference type="SUPFAM" id="SSF52283">
    <property type="entry name" value="Formate/glycerate dehydrogenase catalytic domain-like"/>
    <property type="match status" value="1"/>
</dbReference>
<dbReference type="RefSeq" id="WP_173134639.1">
    <property type="nucleotide sequence ID" value="NZ_JABRWJ010000017.1"/>
</dbReference>
<dbReference type="CDD" id="cd12173">
    <property type="entry name" value="PGDH_4"/>
    <property type="match status" value="1"/>
</dbReference>
<dbReference type="InterPro" id="IPR006140">
    <property type="entry name" value="D-isomer_DH_NAD-bd"/>
</dbReference>
<gene>
    <name evidence="7" type="ORF">HLB44_34380</name>
</gene>
<dbReference type="Pfam" id="PF00389">
    <property type="entry name" value="2-Hacid_dh"/>
    <property type="match status" value="1"/>
</dbReference>
<evidence type="ECO:0000313" key="8">
    <source>
        <dbReference type="Proteomes" id="UP000737171"/>
    </source>
</evidence>
<dbReference type="PANTHER" id="PTHR43761">
    <property type="entry name" value="D-ISOMER SPECIFIC 2-HYDROXYACID DEHYDROGENASE FAMILY PROTEIN (AFU_ORTHOLOGUE AFUA_1G13630)"/>
    <property type="match status" value="1"/>
</dbReference>
<evidence type="ECO:0000313" key="7">
    <source>
        <dbReference type="EMBL" id="NRF72084.1"/>
    </source>
</evidence>
<evidence type="ECO:0000256" key="1">
    <source>
        <dbReference type="ARBA" id="ARBA00005854"/>
    </source>
</evidence>
<dbReference type="PROSITE" id="PS00671">
    <property type="entry name" value="D_2_HYDROXYACID_DH_3"/>
    <property type="match status" value="1"/>
</dbReference>
<dbReference type="EMBL" id="JABRWJ010000017">
    <property type="protein sequence ID" value="NRF72084.1"/>
    <property type="molecule type" value="Genomic_DNA"/>
</dbReference>
<comment type="caution">
    <text evidence="7">The sequence shown here is derived from an EMBL/GenBank/DDBJ whole genome shotgun (WGS) entry which is preliminary data.</text>
</comment>
<name>A0ABX2EUI2_9BURK</name>
<evidence type="ECO:0000256" key="3">
    <source>
        <dbReference type="ARBA" id="ARBA00023027"/>
    </source>
</evidence>
<keyword evidence="2 4" id="KW-0560">Oxidoreductase</keyword>
<accession>A0ABX2EUI2</accession>
<feature type="domain" description="D-isomer specific 2-hydroxyacid dehydrogenase NAD-binding" evidence="6">
    <location>
        <begin position="122"/>
        <end position="287"/>
    </location>
</feature>
<comment type="similarity">
    <text evidence="1 4">Belongs to the D-isomer specific 2-hydroxyacid dehydrogenase family.</text>
</comment>
<dbReference type="Gene3D" id="3.40.50.720">
    <property type="entry name" value="NAD(P)-binding Rossmann-like Domain"/>
    <property type="match status" value="2"/>
</dbReference>
<evidence type="ECO:0000259" key="6">
    <source>
        <dbReference type="Pfam" id="PF02826"/>
    </source>
</evidence>
<dbReference type="InterPro" id="IPR006139">
    <property type="entry name" value="D-isomer_2_OHA_DH_cat_dom"/>
</dbReference>
<reference evidence="7 8" key="1">
    <citation type="submission" date="2020-05" db="EMBL/GenBank/DDBJ databases">
        <title>Aquincola sp. isolate from soil.</title>
        <authorList>
            <person name="Han J."/>
            <person name="Kim D.-U."/>
        </authorList>
    </citation>
    <scope>NUCLEOTIDE SEQUENCE [LARGE SCALE GENOMIC DNA]</scope>
    <source>
        <strain evidence="7 8">S2</strain>
    </source>
</reference>
<evidence type="ECO:0000256" key="2">
    <source>
        <dbReference type="ARBA" id="ARBA00023002"/>
    </source>
</evidence>
<dbReference type="Proteomes" id="UP000737171">
    <property type="component" value="Unassembled WGS sequence"/>
</dbReference>
<feature type="domain" description="D-isomer specific 2-hydroxyacid dehydrogenase catalytic" evidence="5">
    <location>
        <begin position="3"/>
        <end position="312"/>
    </location>
</feature>
<sequence length="314" mass="33099">MRILIPEAMHADAVGLLRSAGHEVVFDPQLRYEPARLLDEAPRADALIVRNRTQVRGELLDALKRLRVVGRLGVGLDNIDLEVCRARGIEVVPAIGGNSRTVAEYILTSALILLRGAAVYGSTAGVAAGQWPRTHAERGREIAGLVFGIVGYGAIGRGAAQIAQGLGMRVIAYARSGEQAARQGPPGVGIRSLDDVLAEADVLSVSLPITTQTRDFIGERQIARMKAGAVLVNTARGGVVNEQALVRALREGRLGGAAVDVFEHEPLPAGSALADPPPNLLLTPHIAGVSADSEFRVADIVARRVIELLAGART</sequence>
<dbReference type="SUPFAM" id="SSF51735">
    <property type="entry name" value="NAD(P)-binding Rossmann-fold domains"/>
    <property type="match status" value="1"/>
</dbReference>
<dbReference type="InterPro" id="IPR036291">
    <property type="entry name" value="NAD(P)-bd_dom_sf"/>
</dbReference>